<accession>A0A182JW39</accession>
<dbReference type="SMART" id="SM00595">
    <property type="entry name" value="MADF"/>
    <property type="match status" value="1"/>
</dbReference>
<dbReference type="GO" id="GO:0005634">
    <property type="term" value="C:nucleus"/>
    <property type="evidence" value="ECO:0007669"/>
    <property type="project" value="UniProtKB-SubCell"/>
</dbReference>
<feature type="domain" description="MADF" evidence="3">
    <location>
        <begin position="49"/>
        <end position="141"/>
    </location>
</feature>
<dbReference type="PROSITE" id="PS51029">
    <property type="entry name" value="MADF"/>
    <property type="match status" value="1"/>
</dbReference>
<dbReference type="GO" id="GO:0006357">
    <property type="term" value="P:regulation of transcription by RNA polymerase II"/>
    <property type="evidence" value="ECO:0007669"/>
    <property type="project" value="TreeGrafter"/>
</dbReference>
<keyword evidence="1" id="KW-0539">Nucleus</keyword>
<evidence type="ECO:0008006" key="7">
    <source>
        <dbReference type="Google" id="ProtNLM"/>
    </source>
</evidence>
<evidence type="ECO:0000313" key="5">
    <source>
        <dbReference type="EnsemblMetazoa" id="ACHR002721-PA"/>
    </source>
</evidence>
<sequence length="312" mass="36084">MERSRKKKLLPNGIKRRQLMRRTLPTSLNRPELHLKDECIEMTREETLHFIAEVKKHRCLWDRNDEAHKDKHERDSAWGALSIIMEHNADDLVEKWASLRSSMRQYRCLIRKRKADGTVSRLPFIKWPYFSAMLFTVHDEIDDIDESPVIAPPTRIRLPRADPVDTNATSLKRPKLDETSEEPYSEEMPTSSTTQEVGELVITQAPPPAMVRPVKKSKLLAKPHAKEPEFVAVKVEPYSNPPSPPEPDESHGCSIMHSLDEDEIYGHSIALQLKQFSPKTKRMLRIQIHDLIAKAQKHAFEKRFGVAYDSKF</sequence>
<evidence type="ECO:0000313" key="6">
    <source>
        <dbReference type="Proteomes" id="UP000075881"/>
    </source>
</evidence>
<proteinExistence type="predicted"/>
<evidence type="ECO:0000259" key="3">
    <source>
        <dbReference type="PROSITE" id="PS51029"/>
    </source>
</evidence>
<reference evidence="5" key="2">
    <citation type="submission" date="2020-05" db="UniProtKB">
        <authorList>
            <consortium name="EnsemblMetazoa"/>
        </authorList>
    </citation>
    <scope>IDENTIFICATION</scope>
    <source>
        <strain evidence="5">ACHKN1017</strain>
    </source>
</reference>
<dbReference type="GO" id="GO:0005667">
    <property type="term" value="C:transcription regulator complex"/>
    <property type="evidence" value="ECO:0007669"/>
    <property type="project" value="TreeGrafter"/>
</dbReference>
<dbReference type="PROSITE" id="PS51031">
    <property type="entry name" value="BESS"/>
    <property type="match status" value="1"/>
</dbReference>
<dbReference type="InterPro" id="IPR004210">
    <property type="entry name" value="BESS_motif"/>
</dbReference>
<dbReference type="STRING" id="43041.A0A182JW39"/>
<feature type="region of interest" description="Disordered" evidence="2">
    <location>
        <begin position="157"/>
        <end position="195"/>
    </location>
</feature>
<dbReference type="InterPro" id="IPR039353">
    <property type="entry name" value="TF_Adf1"/>
</dbReference>
<dbReference type="PANTHER" id="PTHR12243">
    <property type="entry name" value="MADF DOMAIN TRANSCRIPTION FACTOR"/>
    <property type="match status" value="1"/>
</dbReference>
<keyword evidence="6" id="KW-1185">Reference proteome</keyword>
<dbReference type="GO" id="GO:0003677">
    <property type="term" value="F:DNA binding"/>
    <property type="evidence" value="ECO:0007669"/>
    <property type="project" value="InterPro"/>
</dbReference>
<dbReference type="InterPro" id="IPR006578">
    <property type="entry name" value="MADF-dom"/>
</dbReference>
<dbReference type="AlphaFoldDB" id="A0A182JW39"/>
<reference evidence="6" key="1">
    <citation type="submission" date="2013-03" db="EMBL/GenBank/DDBJ databases">
        <title>The Genome Sequence of Anopheles christyi ACHKN1017.</title>
        <authorList>
            <consortium name="The Broad Institute Genomics Platform"/>
            <person name="Neafsey D.E."/>
            <person name="Besansky N."/>
            <person name="Walker B."/>
            <person name="Young S.K."/>
            <person name="Zeng Q."/>
            <person name="Gargeya S."/>
            <person name="Fitzgerald M."/>
            <person name="Haas B."/>
            <person name="Abouelleil A."/>
            <person name="Allen A.W."/>
            <person name="Alvarado L."/>
            <person name="Arachchi H.M."/>
            <person name="Berlin A.M."/>
            <person name="Chapman S.B."/>
            <person name="Gainer-Dewar J."/>
            <person name="Goldberg J."/>
            <person name="Griggs A."/>
            <person name="Gujja S."/>
            <person name="Hansen M."/>
            <person name="Howarth C."/>
            <person name="Imamovic A."/>
            <person name="Ireland A."/>
            <person name="Larimer J."/>
            <person name="McCowan C."/>
            <person name="Murphy C."/>
            <person name="Pearson M."/>
            <person name="Poon T.W."/>
            <person name="Priest M."/>
            <person name="Roberts A."/>
            <person name="Saif S."/>
            <person name="Shea T."/>
            <person name="Sisk P."/>
            <person name="Sykes S."/>
            <person name="Wortman J."/>
            <person name="Nusbaum C."/>
            <person name="Birren B."/>
        </authorList>
    </citation>
    <scope>NUCLEOTIDE SEQUENCE [LARGE SCALE GENOMIC DNA]</scope>
    <source>
        <strain evidence="6">ACHKN1017</strain>
    </source>
</reference>
<evidence type="ECO:0000256" key="1">
    <source>
        <dbReference type="PROSITE-ProRule" id="PRU00371"/>
    </source>
</evidence>
<name>A0A182JW39_9DIPT</name>
<dbReference type="Pfam" id="PF10545">
    <property type="entry name" value="MADF_DNA_bdg"/>
    <property type="match status" value="1"/>
</dbReference>
<protein>
    <recommendedName>
        <fullName evidence="7">MADF domain-containing protein</fullName>
    </recommendedName>
</protein>
<feature type="domain" description="BESS" evidence="4">
    <location>
        <begin position="259"/>
        <end position="298"/>
    </location>
</feature>
<dbReference type="PANTHER" id="PTHR12243:SF69">
    <property type="entry name" value="SI:CH73-59F11.3"/>
    <property type="match status" value="1"/>
</dbReference>
<comment type="subcellular location">
    <subcellularLocation>
        <location evidence="1">Nucleus</location>
    </subcellularLocation>
</comment>
<dbReference type="Proteomes" id="UP000075881">
    <property type="component" value="Unassembled WGS sequence"/>
</dbReference>
<evidence type="ECO:0000256" key="2">
    <source>
        <dbReference type="SAM" id="MobiDB-lite"/>
    </source>
</evidence>
<evidence type="ECO:0000259" key="4">
    <source>
        <dbReference type="PROSITE" id="PS51031"/>
    </source>
</evidence>
<dbReference type="VEuPathDB" id="VectorBase:ACHR002721"/>
<dbReference type="EnsemblMetazoa" id="ACHR002721-RA">
    <property type="protein sequence ID" value="ACHR002721-PA"/>
    <property type="gene ID" value="ACHR002721"/>
</dbReference>
<organism evidence="5 6">
    <name type="scientific">Anopheles christyi</name>
    <dbReference type="NCBI Taxonomy" id="43041"/>
    <lineage>
        <taxon>Eukaryota</taxon>
        <taxon>Metazoa</taxon>
        <taxon>Ecdysozoa</taxon>
        <taxon>Arthropoda</taxon>
        <taxon>Hexapoda</taxon>
        <taxon>Insecta</taxon>
        <taxon>Pterygota</taxon>
        <taxon>Neoptera</taxon>
        <taxon>Endopterygota</taxon>
        <taxon>Diptera</taxon>
        <taxon>Nematocera</taxon>
        <taxon>Culicoidea</taxon>
        <taxon>Culicidae</taxon>
        <taxon>Anophelinae</taxon>
        <taxon>Anopheles</taxon>
    </lineage>
</organism>